<proteinExistence type="predicted"/>
<gene>
    <name evidence="1" type="ORF">FF38_06562</name>
</gene>
<accession>A0A0L0CAY6</accession>
<sequence>MSSQLYSIISTTDTTSLRRKSGDQMSSLAEYRNCSGPLGQQRELALSCLLVRTKQITGHCMIGHMPGYRNYRYCKSCFDGE</sequence>
<dbReference type="AlphaFoldDB" id="A0A0L0CAY6"/>
<name>A0A0L0CAY6_LUCCU</name>
<keyword evidence="2" id="KW-1185">Reference proteome</keyword>
<evidence type="ECO:0000313" key="1">
    <source>
        <dbReference type="EMBL" id="KNC29406.1"/>
    </source>
</evidence>
<evidence type="ECO:0000313" key="2">
    <source>
        <dbReference type="Proteomes" id="UP000037069"/>
    </source>
</evidence>
<protein>
    <submittedName>
        <fullName evidence="1">Uncharacterized protein</fullName>
    </submittedName>
</protein>
<dbReference type="Proteomes" id="UP000037069">
    <property type="component" value="Unassembled WGS sequence"/>
</dbReference>
<reference evidence="1 2" key="1">
    <citation type="journal article" date="2015" name="Nat. Commun.">
        <title>Lucilia cuprina genome unlocks parasitic fly biology to underpin future interventions.</title>
        <authorList>
            <person name="Anstead C.A."/>
            <person name="Korhonen P.K."/>
            <person name="Young N.D."/>
            <person name="Hall R.S."/>
            <person name="Jex A.R."/>
            <person name="Murali S.C."/>
            <person name="Hughes D.S."/>
            <person name="Lee S.F."/>
            <person name="Perry T."/>
            <person name="Stroehlein A.J."/>
            <person name="Ansell B.R."/>
            <person name="Breugelmans B."/>
            <person name="Hofmann A."/>
            <person name="Qu J."/>
            <person name="Dugan S."/>
            <person name="Lee S.L."/>
            <person name="Chao H."/>
            <person name="Dinh H."/>
            <person name="Han Y."/>
            <person name="Doddapaneni H.V."/>
            <person name="Worley K.C."/>
            <person name="Muzny D.M."/>
            <person name="Ioannidis P."/>
            <person name="Waterhouse R.M."/>
            <person name="Zdobnov E.M."/>
            <person name="James P.J."/>
            <person name="Bagnall N.H."/>
            <person name="Kotze A.C."/>
            <person name="Gibbs R.A."/>
            <person name="Richards S."/>
            <person name="Batterham P."/>
            <person name="Gasser R.B."/>
        </authorList>
    </citation>
    <scope>NUCLEOTIDE SEQUENCE [LARGE SCALE GENOMIC DNA]</scope>
    <source>
        <strain evidence="1 2">LS</strain>
        <tissue evidence="1">Full body</tissue>
    </source>
</reference>
<comment type="caution">
    <text evidence="1">The sequence shown here is derived from an EMBL/GenBank/DDBJ whole genome shotgun (WGS) entry which is preliminary data.</text>
</comment>
<dbReference type="EMBL" id="JRES01000668">
    <property type="protein sequence ID" value="KNC29406.1"/>
    <property type="molecule type" value="Genomic_DNA"/>
</dbReference>
<organism evidence="1 2">
    <name type="scientific">Lucilia cuprina</name>
    <name type="common">Green bottle fly</name>
    <name type="synonym">Australian sheep blowfly</name>
    <dbReference type="NCBI Taxonomy" id="7375"/>
    <lineage>
        <taxon>Eukaryota</taxon>
        <taxon>Metazoa</taxon>
        <taxon>Ecdysozoa</taxon>
        <taxon>Arthropoda</taxon>
        <taxon>Hexapoda</taxon>
        <taxon>Insecta</taxon>
        <taxon>Pterygota</taxon>
        <taxon>Neoptera</taxon>
        <taxon>Endopterygota</taxon>
        <taxon>Diptera</taxon>
        <taxon>Brachycera</taxon>
        <taxon>Muscomorpha</taxon>
        <taxon>Oestroidea</taxon>
        <taxon>Calliphoridae</taxon>
        <taxon>Luciliinae</taxon>
        <taxon>Lucilia</taxon>
    </lineage>
</organism>